<accession>A0A6J4NKC1</accession>
<evidence type="ECO:0000256" key="1">
    <source>
        <dbReference type="SAM" id="MobiDB-lite"/>
    </source>
</evidence>
<reference evidence="2" key="1">
    <citation type="submission" date="2020-02" db="EMBL/GenBank/DDBJ databases">
        <authorList>
            <person name="Meier V. D."/>
        </authorList>
    </citation>
    <scope>NUCLEOTIDE SEQUENCE</scope>
    <source>
        <strain evidence="2">AVDCRST_MAG01</strain>
    </source>
</reference>
<feature type="non-terminal residue" evidence="2">
    <location>
        <position position="57"/>
    </location>
</feature>
<sequence>TAARAPGAVWILCSAGGRRTAVQVRPTAPPSPDAGRGGAVERRGGPSAQLRGSPASL</sequence>
<organism evidence="2">
    <name type="scientific">uncultured Rubrobacteraceae bacterium</name>
    <dbReference type="NCBI Taxonomy" id="349277"/>
    <lineage>
        <taxon>Bacteria</taxon>
        <taxon>Bacillati</taxon>
        <taxon>Actinomycetota</taxon>
        <taxon>Rubrobacteria</taxon>
        <taxon>Rubrobacterales</taxon>
        <taxon>Rubrobacteraceae</taxon>
        <taxon>environmental samples</taxon>
    </lineage>
</organism>
<dbReference type="AlphaFoldDB" id="A0A6J4NKC1"/>
<feature type="region of interest" description="Disordered" evidence="1">
    <location>
        <begin position="19"/>
        <end position="57"/>
    </location>
</feature>
<gene>
    <name evidence="2" type="ORF">AVDCRST_MAG01-01-308</name>
</gene>
<dbReference type="EMBL" id="CADCUW010000047">
    <property type="protein sequence ID" value="CAA9387216.1"/>
    <property type="molecule type" value="Genomic_DNA"/>
</dbReference>
<feature type="non-terminal residue" evidence="2">
    <location>
        <position position="1"/>
    </location>
</feature>
<name>A0A6J4NKC1_9ACTN</name>
<evidence type="ECO:0000313" key="2">
    <source>
        <dbReference type="EMBL" id="CAA9387216.1"/>
    </source>
</evidence>
<protein>
    <submittedName>
        <fullName evidence="2">Uncharacterized protein</fullName>
    </submittedName>
</protein>
<proteinExistence type="predicted"/>